<proteinExistence type="predicted"/>
<dbReference type="RefSeq" id="WP_387965019.1">
    <property type="nucleotide sequence ID" value="NZ_JBHSGP010000014.1"/>
</dbReference>
<accession>A0ABV9N5C4</accession>
<gene>
    <name evidence="2" type="ORF">ACFO5O_14490</name>
</gene>
<organism evidence="2 3">
    <name type="scientific">Geojedonia litorea</name>
    <dbReference type="NCBI Taxonomy" id="1268269"/>
    <lineage>
        <taxon>Bacteria</taxon>
        <taxon>Pseudomonadati</taxon>
        <taxon>Bacteroidota</taxon>
        <taxon>Flavobacteriia</taxon>
        <taxon>Flavobacteriales</taxon>
        <taxon>Flavobacteriaceae</taxon>
        <taxon>Geojedonia</taxon>
    </lineage>
</organism>
<evidence type="ECO:0000259" key="1">
    <source>
        <dbReference type="Pfam" id="PF13648"/>
    </source>
</evidence>
<comment type="caution">
    <text evidence="2">The sequence shown here is derived from an EMBL/GenBank/DDBJ whole genome shotgun (WGS) entry which is preliminary data.</text>
</comment>
<dbReference type="InterPro" id="IPR024311">
    <property type="entry name" value="Lipocalin-like"/>
</dbReference>
<reference evidence="3" key="1">
    <citation type="journal article" date="2019" name="Int. J. Syst. Evol. Microbiol.">
        <title>The Global Catalogue of Microorganisms (GCM) 10K type strain sequencing project: providing services to taxonomists for standard genome sequencing and annotation.</title>
        <authorList>
            <consortium name="The Broad Institute Genomics Platform"/>
            <consortium name="The Broad Institute Genome Sequencing Center for Infectious Disease"/>
            <person name="Wu L."/>
            <person name="Ma J."/>
        </authorList>
    </citation>
    <scope>NUCLEOTIDE SEQUENCE [LARGE SCALE GENOMIC DNA]</scope>
    <source>
        <strain evidence="3">CCUG 63682</strain>
    </source>
</reference>
<evidence type="ECO:0000313" key="3">
    <source>
        <dbReference type="Proteomes" id="UP001595953"/>
    </source>
</evidence>
<keyword evidence="3" id="KW-1185">Reference proteome</keyword>
<dbReference type="PROSITE" id="PS51257">
    <property type="entry name" value="PROKAR_LIPOPROTEIN"/>
    <property type="match status" value="1"/>
</dbReference>
<protein>
    <submittedName>
        <fullName evidence="2">Lipocalin family protein</fullName>
    </submittedName>
</protein>
<dbReference type="EMBL" id="JBHSGP010000014">
    <property type="protein sequence ID" value="MFC4723541.1"/>
    <property type="molecule type" value="Genomic_DNA"/>
</dbReference>
<name>A0ABV9N5C4_9FLAO</name>
<evidence type="ECO:0000313" key="2">
    <source>
        <dbReference type="EMBL" id="MFC4723541.1"/>
    </source>
</evidence>
<dbReference type="Proteomes" id="UP001595953">
    <property type="component" value="Unassembled WGS sequence"/>
</dbReference>
<dbReference type="Pfam" id="PF13648">
    <property type="entry name" value="Lipocalin_4"/>
    <property type="match status" value="1"/>
</dbReference>
<sequence length="139" mass="16097">MKKLLVFIVLVFMLVGCKPPPEDFIPFINGYWEIKEATLSNGEKKLYNFSDTIDYIHIDDSLAGFRKKLKPNLTGGFETSKAVETLTIKIENDSLNLYYGTEFDTWKETVLSASKDELLILNTNNVRYLYKRFEPIKVE</sequence>
<feature type="domain" description="Lipocalin-like" evidence="1">
    <location>
        <begin position="28"/>
        <end position="118"/>
    </location>
</feature>